<dbReference type="EMBL" id="GBRH01224739">
    <property type="protein sequence ID" value="JAD73156.1"/>
    <property type="molecule type" value="Transcribed_RNA"/>
</dbReference>
<name>A0A0A9CC72_ARUDO</name>
<evidence type="ECO:0000313" key="1">
    <source>
        <dbReference type="EMBL" id="JAD73156.1"/>
    </source>
</evidence>
<proteinExistence type="predicted"/>
<dbReference type="AlphaFoldDB" id="A0A0A9CC72"/>
<sequence>MPISSELRSYMTSVSPQTSDHEIKVIEGKNKVTIIRRITL</sequence>
<reference evidence="1" key="2">
    <citation type="journal article" date="2015" name="Data Brief">
        <title>Shoot transcriptome of the giant reed, Arundo donax.</title>
        <authorList>
            <person name="Barrero R.A."/>
            <person name="Guerrero F.D."/>
            <person name="Moolhuijzen P."/>
            <person name="Goolsby J.A."/>
            <person name="Tidwell J."/>
            <person name="Bellgard S.E."/>
            <person name="Bellgard M.I."/>
        </authorList>
    </citation>
    <scope>NUCLEOTIDE SEQUENCE</scope>
    <source>
        <tissue evidence="1">Shoot tissue taken approximately 20 cm above the soil surface</tissue>
    </source>
</reference>
<reference evidence="1" key="1">
    <citation type="submission" date="2014-09" db="EMBL/GenBank/DDBJ databases">
        <authorList>
            <person name="Magalhaes I.L.F."/>
            <person name="Oliveira U."/>
            <person name="Santos F.R."/>
            <person name="Vidigal T.H.D.A."/>
            <person name="Brescovit A.D."/>
            <person name="Santos A.J."/>
        </authorList>
    </citation>
    <scope>NUCLEOTIDE SEQUENCE</scope>
    <source>
        <tissue evidence="1">Shoot tissue taken approximately 20 cm above the soil surface</tissue>
    </source>
</reference>
<accession>A0A0A9CC72</accession>
<organism evidence="1">
    <name type="scientific">Arundo donax</name>
    <name type="common">Giant reed</name>
    <name type="synonym">Donax arundinaceus</name>
    <dbReference type="NCBI Taxonomy" id="35708"/>
    <lineage>
        <taxon>Eukaryota</taxon>
        <taxon>Viridiplantae</taxon>
        <taxon>Streptophyta</taxon>
        <taxon>Embryophyta</taxon>
        <taxon>Tracheophyta</taxon>
        <taxon>Spermatophyta</taxon>
        <taxon>Magnoliopsida</taxon>
        <taxon>Liliopsida</taxon>
        <taxon>Poales</taxon>
        <taxon>Poaceae</taxon>
        <taxon>PACMAD clade</taxon>
        <taxon>Arundinoideae</taxon>
        <taxon>Arundineae</taxon>
        <taxon>Arundo</taxon>
    </lineage>
</organism>
<protein>
    <submittedName>
        <fullName evidence="1">Uncharacterized protein</fullName>
    </submittedName>
</protein>